<proteinExistence type="predicted"/>
<name>A0A2W1FDG2_9PLEO</name>
<dbReference type="RefSeq" id="XP_001931770.1">
    <property type="nucleotide sequence ID" value="XM_001931735.2"/>
</dbReference>
<dbReference type="OMA" id="VANRNHC"/>
<dbReference type="AlphaFoldDB" id="A0A2W1FDG2"/>
<dbReference type="GeneID" id="6339076"/>
<sequence length="177" mass="19650">MRGHTLFLAAYLVLPTITAPVLPSNISPVFPTADRRNAFPVTSAISNILERTSMVEKVARSIRVRPGGRDVEPTEEKAERSIRVRPGGRDVESTEENVERSIRVRPGGRNVESTEDHIERSIRVRPGGRDVEPAEEKVERSIRVRPGGRRDVDLTEENVNVANRNHCGGDPSGEISR</sequence>
<reference evidence="3" key="1">
    <citation type="journal article" date="2018" name="BMC Genomics">
        <title>Comparative genomics of the wheat fungal pathogen Pyrenophora tritici-repentis reveals chromosomal variations and genome plasticity.</title>
        <authorList>
            <person name="Moolhuijzen P."/>
            <person name="See P.T."/>
            <person name="Hane J.K."/>
            <person name="Shi G."/>
            <person name="Liu Z."/>
            <person name="Oliver R.P."/>
            <person name="Moffat C.S."/>
        </authorList>
    </citation>
    <scope>NUCLEOTIDE SEQUENCE [LARGE SCALE GENOMIC DNA]</scope>
    <source>
        <strain evidence="3">M4</strain>
    </source>
</reference>
<keyword evidence="2" id="KW-0732">Signal</keyword>
<evidence type="ECO:0000256" key="1">
    <source>
        <dbReference type="SAM" id="MobiDB-lite"/>
    </source>
</evidence>
<comment type="caution">
    <text evidence="3">The sequence shown here is derived from an EMBL/GenBank/DDBJ whole genome shotgun (WGS) entry which is preliminary data.</text>
</comment>
<gene>
    <name evidence="3" type="ORF">PtrM4_018710</name>
</gene>
<feature type="signal peptide" evidence="2">
    <location>
        <begin position="1"/>
        <end position="23"/>
    </location>
</feature>
<dbReference type="Proteomes" id="UP000245464">
    <property type="component" value="Chromosome 1"/>
</dbReference>
<protein>
    <submittedName>
        <fullName evidence="3">Uncharacterized protein</fullName>
    </submittedName>
</protein>
<dbReference type="KEGG" id="ptrr:6339076"/>
<evidence type="ECO:0000313" key="4">
    <source>
        <dbReference type="Proteomes" id="UP000245464"/>
    </source>
</evidence>
<dbReference type="EMBL" id="NQIK02000001">
    <property type="protein sequence ID" value="KAF7577631.1"/>
    <property type="molecule type" value="Genomic_DNA"/>
</dbReference>
<evidence type="ECO:0000313" key="3">
    <source>
        <dbReference type="EMBL" id="KAF7577631.1"/>
    </source>
</evidence>
<accession>A0A2W1FDG2</accession>
<feature type="region of interest" description="Disordered" evidence="1">
    <location>
        <begin position="67"/>
        <end position="177"/>
    </location>
</feature>
<feature type="compositionally biased region" description="Basic and acidic residues" evidence="1">
    <location>
        <begin position="67"/>
        <end position="102"/>
    </location>
</feature>
<feature type="chain" id="PRO_5043825847" evidence="2">
    <location>
        <begin position="24"/>
        <end position="177"/>
    </location>
</feature>
<evidence type="ECO:0000256" key="2">
    <source>
        <dbReference type="SAM" id="SignalP"/>
    </source>
</evidence>
<organism evidence="3 4">
    <name type="scientific">Pyrenophora tritici-repentis</name>
    <dbReference type="NCBI Taxonomy" id="45151"/>
    <lineage>
        <taxon>Eukaryota</taxon>
        <taxon>Fungi</taxon>
        <taxon>Dikarya</taxon>
        <taxon>Ascomycota</taxon>
        <taxon>Pezizomycotina</taxon>
        <taxon>Dothideomycetes</taxon>
        <taxon>Pleosporomycetidae</taxon>
        <taxon>Pleosporales</taxon>
        <taxon>Pleosporineae</taxon>
        <taxon>Pleosporaceae</taxon>
        <taxon>Pyrenophora</taxon>
    </lineage>
</organism>
<feature type="compositionally biased region" description="Basic and acidic residues" evidence="1">
    <location>
        <begin position="112"/>
        <end position="153"/>
    </location>
</feature>